<organism evidence="12 13">
    <name type="scientific">Coniochaeta pulveracea</name>
    <dbReference type="NCBI Taxonomy" id="177199"/>
    <lineage>
        <taxon>Eukaryota</taxon>
        <taxon>Fungi</taxon>
        <taxon>Dikarya</taxon>
        <taxon>Ascomycota</taxon>
        <taxon>Pezizomycotina</taxon>
        <taxon>Sordariomycetes</taxon>
        <taxon>Sordariomycetidae</taxon>
        <taxon>Coniochaetales</taxon>
        <taxon>Coniochaetaceae</taxon>
        <taxon>Coniochaeta</taxon>
    </lineage>
</organism>
<feature type="compositionally biased region" description="Low complexity" evidence="11">
    <location>
        <begin position="7"/>
        <end position="17"/>
    </location>
</feature>
<dbReference type="FunFam" id="3.40.50.2300:FF:000039">
    <property type="entry name" value="RNA polymerase II subunit A C-terminal domain phosphatase"/>
    <property type="match status" value="1"/>
</dbReference>
<evidence type="ECO:0000256" key="8">
    <source>
        <dbReference type="ARBA" id="ARBA00047761"/>
    </source>
</evidence>
<comment type="similarity">
    <text evidence="2 10">Belongs to the SSU72 phosphatase family.</text>
</comment>
<dbReference type="EC" id="3.1.3.16" evidence="10"/>
<evidence type="ECO:0000256" key="2">
    <source>
        <dbReference type="ARBA" id="ARBA00008978"/>
    </source>
</evidence>
<evidence type="ECO:0000256" key="11">
    <source>
        <dbReference type="SAM" id="MobiDB-lite"/>
    </source>
</evidence>
<dbReference type="InterPro" id="IPR006811">
    <property type="entry name" value="RNA_pol_II_suA"/>
</dbReference>
<keyword evidence="7 10" id="KW-0539">Nucleus</keyword>
<dbReference type="OrthoDB" id="57957at2759"/>
<sequence>MEQSNGVEVAAATAAVEGQPQPELQNGETKPDDGFKLKFCTVCASNQNRSMEAHLRLSQANYPVISFGTGSLVRLPGPTIHQPNVYQFNKTSYDSMYKELEAKDPRLYKANGLLNMLNRNRGVKWGPERWQDWQVGMPRVSHVSDRGSEGSENGIVDVVITCEERCWDAVVDDLLNRGSPLNRPVHIINVDIKDNHEEAAVGGSGILDLANSLNAAAAEERERVGPAIFDAGGAAARSSFDERVPDVIAEWQERWPHLPATWTLAWF</sequence>
<keyword evidence="4 10" id="KW-0507">mRNA processing</keyword>
<evidence type="ECO:0000256" key="9">
    <source>
        <dbReference type="ARBA" id="ARBA00048336"/>
    </source>
</evidence>
<protein>
    <recommendedName>
        <fullName evidence="10">RNA polymerase II subunit A C-terminal domain phosphatase SSU72</fullName>
        <shortName evidence="10">CTD phosphatase SSU72</shortName>
        <ecNumber evidence="10">3.1.3.16</ecNumber>
    </recommendedName>
</protein>
<comment type="caution">
    <text evidence="12">The sequence shown here is derived from an EMBL/GenBank/DDBJ whole genome shotgun (WGS) entry which is preliminary data.</text>
</comment>
<dbReference type="EMBL" id="QVQW01000029">
    <property type="protein sequence ID" value="RKU44556.1"/>
    <property type="molecule type" value="Genomic_DNA"/>
</dbReference>
<reference evidence="12 13" key="1">
    <citation type="submission" date="2018-08" db="EMBL/GenBank/DDBJ databases">
        <title>Draft genome of the lignicolous fungus Coniochaeta pulveracea.</title>
        <authorList>
            <person name="Borstlap C.J."/>
            <person name="De Witt R.N."/>
            <person name="Botha A."/>
            <person name="Volschenk H."/>
        </authorList>
    </citation>
    <scope>NUCLEOTIDE SEQUENCE [LARGE SCALE GENOMIC DNA]</scope>
    <source>
        <strain evidence="12 13">CAB683</strain>
    </source>
</reference>
<proteinExistence type="inferred from homology"/>
<comment type="catalytic activity">
    <reaction evidence="9 10">
        <text>O-phospho-L-threonyl-[protein] + H2O = L-threonyl-[protein] + phosphate</text>
        <dbReference type="Rhea" id="RHEA:47004"/>
        <dbReference type="Rhea" id="RHEA-COMP:11060"/>
        <dbReference type="Rhea" id="RHEA-COMP:11605"/>
        <dbReference type="ChEBI" id="CHEBI:15377"/>
        <dbReference type="ChEBI" id="CHEBI:30013"/>
        <dbReference type="ChEBI" id="CHEBI:43474"/>
        <dbReference type="ChEBI" id="CHEBI:61977"/>
        <dbReference type="EC" id="3.1.3.16"/>
    </reaction>
</comment>
<feature type="region of interest" description="Disordered" evidence="11">
    <location>
        <begin position="1"/>
        <end position="30"/>
    </location>
</feature>
<evidence type="ECO:0000313" key="13">
    <source>
        <dbReference type="Proteomes" id="UP000275385"/>
    </source>
</evidence>
<evidence type="ECO:0000256" key="6">
    <source>
        <dbReference type="ARBA" id="ARBA00022912"/>
    </source>
</evidence>
<evidence type="ECO:0000256" key="10">
    <source>
        <dbReference type="RuleBase" id="RU369031"/>
    </source>
</evidence>
<gene>
    <name evidence="12" type="primary">SSU72</name>
    <name evidence="12" type="ORF">DL546_001996</name>
</gene>
<evidence type="ECO:0000256" key="7">
    <source>
        <dbReference type="ARBA" id="ARBA00023242"/>
    </source>
</evidence>
<evidence type="ECO:0000256" key="4">
    <source>
        <dbReference type="ARBA" id="ARBA00022664"/>
    </source>
</evidence>
<evidence type="ECO:0000313" key="12">
    <source>
        <dbReference type="EMBL" id="RKU44556.1"/>
    </source>
</evidence>
<comment type="subunit">
    <text evidence="3 10">Component of the cleavage and polyadenylation factor (CPF) complex.</text>
</comment>
<accession>A0A420Y9I4</accession>
<dbReference type="FunFam" id="3.40.50.2300:FF:000189">
    <property type="entry name" value="SSU72p Phosphatase and transcription/RNA-processing factor"/>
    <property type="match status" value="1"/>
</dbReference>
<keyword evidence="13" id="KW-1185">Reference proteome</keyword>
<dbReference type="Pfam" id="PF04722">
    <property type="entry name" value="Ssu72"/>
    <property type="match status" value="1"/>
</dbReference>
<dbReference type="PANTHER" id="PTHR20383">
    <property type="entry name" value="RNA POLYMERASE II SUBUNIT A C-TERMINAL DOMAIN PHOSPHATASE"/>
    <property type="match status" value="1"/>
</dbReference>
<dbReference type="GO" id="GO:0031124">
    <property type="term" value="P:mRNA 3'-end processing"/>
    <property type="evidence" value="ECO:0007669"/>
    <property type="project" value="UniProtKB-ARBA"/>
</dbReference>
<dbReference type="GO" id="GO:0008420">
    <property type="term" value="F:RNA polymerase II CTD heptapeptide repeat phosphatase activity"/>
    <property type="evidence" value="ECO:0007669"/>
    <property type="project" value="UniProtKB-ARBA"/>
</dbReference>
<evidence type="ECO:0000256" key="5">
    <source>
        <dbReference type="ARBA" id="ARBA00022801"/>
    </source>
</evidence>
<keyword evidence="5 10" id="KW-0378">Hydrolase</keyword>
<evidence type="ECO:0000256" key="1">
    <source>
        <dbReference type="ARBA" id="ARBA00004123"/>
    </source>
</evidence>
<comment type="function">
    <text evidence="10">Processively dephosphorylates Ser-5 of the heptad repeats YSPTSPS in the C-terminal domain of the largest RNA polymerase II subunit (RPB1).</text>
</comment>
<evidence type="ECO:0000256" key="3">
    <source>
        <dbReference type="ARBA" id="ARBA00011527"/>
    </source>
</evidence>
<comment type="catalytic activity">
    <reaction evidence="8 10">
        <text>O-phospho-L-seryl-[protein] + H2O = L-seryl-[protein] + phosphate</text>
        <dbReference type="Rhea" id="RHEA:20629"/>
        <dbReference type="Rhea" id="RHEA-COMP:9863"/>
        <dbReference type="Rhea" id="RHEA-COMP:11604"/>
        <dbReference type="ChEBI" id="CHEBI:15377"/>
        <dbReference type="ChEBI" id="CHEBI:29999"/>
        <dbReference type="ChEBI" id="CHEBI:43474"/>
        <dbReference type="ChEBI" id="CHEBI:83421"/>
        <dbReference type="EC" id="3.1.3.16"/>
    </reaction>
</comment>
<comment type="function">
    <text evidence="10">Component of the cleavage and polyadenylation factor (CPF) complex, which plays a key role in polyadenylation-dependent pre-mRNA 3'-end formation and cooperates with cleavage factors including the CFIA complex and NAB4/CFIB. SSU72 is required for 3'-end formation of snoRNAs.</text>
</comment>
<dbReference type="Proteomes" id="UP000275385">
    <property type="component" value="Unassembled WGS sequence"/>
</dbReference>
<comment type="subcellular location">
    <subcellularLocation>
        <location evidence="1 10">Nucleus</location>
    </subcellularLocation>
</comment>
<dbReference type="AlphaFoldDB" id="A0A420Y9I4"/>
<keyword evidence="6 10" id="KW-0904">Protein phosphatase</keyword>
<name>A0A420Y9I4_9PEZI</name>
<dbReference type="Gene3D" id="3.40.50.2300">
    <property type="match status" value="2"/>
</dbReference>
<dbReference type="GO" id="GO:0005847">
    <property type="term" value="C:mRNA cleavage and polyadenylation specificity factor complex"/>
    <property type="evidence" value="ECO:0007669"/>
    <property type="project" value="UniProtKB-ARBA"/>
</dbReference>
<dbReference type="STRING" id="177199.A0A420Y9I4"/>